<name>A0A0F9PHE5_9ZZZZ</name>
<proteinExistence type="predicted"/>
<dbReference type="GO" id="GO:0005524">
    <property type="term" value="F:ATP binding"/>
    <property type="evidence" value="ECO:0007669"/>
    <property type="project" value="InterPro"/>
</dbReference>
<accession>A0A0F9PHE5</accession>
<evidence type="ECO:0000259" key="1">
    <source>
        <dbReference type="Pfam" id="PF00004"/>
    </source>
</evidence>
<sequence length="324" mass="37381">MTKTLDSDVASAIELILASPEQYEMGPAVDHIRYGDKFVQEYDTEELRAAYIEHLGACRCCGQLGSSHAASVDRDFLVNVWTIDRRFQVERPKMNASLDNIARSGCCEKCCDLSEASSKAMKRQAGMQRLRKKLFTRNILPREFPKAQFIDSDENIMLRNPKVWEDARSWNPKHEAWWIYGDKGAGKTFMARCVLNMILDQGFSVGELSAVTFNQIAKRRFYEWHEEREIYGKVKVLLIEDIDKAIWTPEGMSELYSLLDERYSNERRTMVTTNATVEWVQQQWQYAAPHNKSLPGTMMDRLKPMRRIQLSGPTLRKGGANEFT</sequence>
<protein>
    <recommendedName>
        <fullName evidence="1">ATPase AAA-type core domain-containing protein</fullName>
    </recommendedName>
</protein>
<dbReference type="InterPro" id="IPR003959">
    <property type="entry name" value="ATPase_AAA_core"/>
</dbReference>
<dbReference type="SUPFAM" id="SSF52540">
    <property type="entry name" value="P-loop containing nucleoside triphosphate hydrolases"/>
    <property type="match status" value="1"/>
</dbReference>
<dbReference type="Gene3D" id="3.40.50.300">
    <property type="entry name" value="P-loop containing nucleotide triphosphate hydrolases"/>
    <property type="match status" value="1"/>
</dbReference>
<evidence type="ECO:0000313" key="2">
    <source>
        <dbReference type="EMBL" id="KKN00446.1"/>
    </source>
</evidence>
<dbReference type="EMBL" id="LAZR01005374">
    <property type="protein sequence ID" value="KKN00446.1"/>
    <property type="molecule type" value="Genomic_DNA"/>
</dbReference>
<dbReference type="Pfam" id="PF00004">
    <property type="entry name" value="AAA"/>
    <property type="match status" value="1"/>
</dbReference>
<dbReference type="PANTHER" id="PTHR30050">
    <property type="entry name" value="CHROMOSOMAL REPLICATION INITIATOR PROTEIN DNAA"/>
    <property type="match status" value="1"/>
</dbReference>
<feature type="domain" description="ATPase AAA-type core" evidence="1">
    <location>
        <begin position="179"/>
        <end position="274"/>
    </location>
</feature>
<dbReference type="GO" id="GO:0006260">
    <property type="term" value="P:DNA replication"/>
    <property type="evidence" value="ECO:0007669"/>
    <property type="project" value="TreeGrafter"/>
</dbReference>
<reference evidence="2" key="1">
    <citation type="journal article" date="2015" name="Nature">
        <title>Complex archaea that bridge the gap between prokaryotes and eukaryotes.</title>
        <authorList>
            <person name="Spang A."/>
            <person name="Saw J.H."/>
            <person name="Jorgensen S.L."/>
            <person name="Zaremba-Niedzwiedzka K."/>
            <person name="Martijn J."/>
            <person name="Lind A.E."/>
            <person name="van Eijk R."/>
            <person name="Schleper C."/>
            <person name="Guy L."/>
            <person name="Ettema T.J."/>
        </authorList>
    </citation>
    <scope>NUCLEOTIDE SEQUENCE</scope>
</reference>
<dbReference type="AlphaFoldDB" id="A0A0F9PHE5"/>
<dbReference type="PANTHER" id="PTHR30050:SF4">
    <property type="entry name" value="ATP-BINDING PROTEIN RV3427C IN INSERTION SEQUENCE-RELATED"/>
    <property type="match status" value="1"/>
</dbReference>
<comment type="caution">
    <text evidence="2">The sequence shown here is derived from an EMBL/GenBank/DDBJ whole genome shotgun (WGS) entry which is preliminary data.</text>
</comment>
<gene>
    <name evidence="2" type="ORF">LCGC14_1137800</name>
</gene>
<dbReference type="CDD" id="cd00009">
    <property type="entry name" value="AAA"/>
    <property type="match status" value="1"/>
</dbReference>
<organism evidence="2">
    <name type="scientific">marine sediment metagenome</name>
    <dbReference type="NCBI Taxonomy" id="412755"/>
    <lineage>
        <taxon>unclassified sequences</taxon>
        <taxon>metagenomes</taxon>
        <taxon>ecological metagenomes</taxon>
    </lineage>
</organism>
<dbReference type="InterPro" id="IPR027417">
    <property type="entry name" value="P-loop_NTPase"/>
</dbReference>